<dbReference type="InterPro" id="IPR004638">
    <property type="entry name" value="EmrB-like"/>
</dbReference>
<feature type="transmembrane region" description="Helical" evidence="7">
    <location>
        <begin position="452"/>
        <end position="474"/>
    </location>
</feature>
<feature type="transmembrane region" description="Helical" evidence="7">
    <location>
        <begin position="267"/>
        <end position="290"/>
    </location>
</feature>
<keyword evidence="6 7" id="KW-0472">Membrane</keyword>
<evidence type="ECO:0000259" key="8">
    <source>
        <dbReference type="PROSITE" id="PS50850"/>
    </source>
</evidence>
<feature type="transmembrane region" description="Helical" evidence="7">
    <location>
        <begin position="49"/>
        <end position="69"/>
    </location>
</feature>
<dbReference type="Gene3D" id="1.20.1250.20">
    <property type="entry name" value="MFS general substrate transporter like domains"/>
    <property type="match status" value="1"/>
</dbReference>
<feature type="transmembrane region" description="Helical" evidence="7">
    <location>
        <begin position="226"/>
        <end position="246"/>
    </location>
</feature>
<evidence type="ECO:0000256" key="4">
    <source>
        <dbReference type="ARBA" id="ARBA00022692"/>
    </source>
</evidence>
<dbReference type="GO" id="GO:0005886">
    <property type="term" value="C:plasma membrane"/>
    <property type="evidence" value="ECO:0007669"/>
    <property type="project" value="UniProtKB-SubCell"/>
</dbReference>
<accession>A0A5S5D9R2</accession>
<keyword evidence="3" id="KW-1003">Cell membrane</keyword>
<dbReference type="Gene3D" id="1.20.1720.10">
    <property type="entry name" value="Multidrug resistance protein D"/>
    <property type="match status" value="1"/>
</dbReference>
<evidence type="ECO:0000313" key="10">
    <source>
        <dbReference type="Proteomes" id="UP000325105"/>
    </source>
</evidence>
<feature type="transmembrane region" description="Helical" evidence="7">
    <location>
        <begin position="360"/>
        <end position="380"/>
    </location>
</feature>
<evidence type="ECO:0000313" key="9">
    <source>
        <dbReference type="EMBL" id="TYP91329.1"/>
    </source>
</evidence>
<keyword evidence="4 7" id="KW-0812">Transmembrane</keyword>
<dbReference type="InterPro" id="IPR020846">
    <property type="entry name" value="MFS_dom"/>
</dbReference>
<dbReference type="NCBIfam" id="TIGR00711">
    <property type="entry name" value="efflux_EmrB"/>
    <property type="match status" value="1"/>
</dbReference>
<dbReference type="InterPro" id="IPR011701">
    <property type="entry name" value="MFS"/>
</dbReference>
<dbReference type="EMBL" id="VNHX01000020">
    <property type="protein sequence ID" value="TYP91329.1"/>
    <property type="molecule type" value="Genomic_DNA"/>
</dbReference>
<protein>
    <submittedName>
        <fullName evidence="9">EmrB/QacA subfamily drug resistance transporter</fullName>
    </submittedName>
</protein>
<keyword evidence="10" id="KW-1185">Reference proteome</keyword>
<dbReference type="Proteomes" id="UP000325105">
    <property type="component" value="Unassembled WGS sequence"/>
</dbReference>
<dbReference type="CDD" id="cd17321">
    <property type="entry name" value="MFS_MMR_MDR_like"/>
    <property type="match status" value="1"/>
</dbReference>
<dbReference type="AlphaFoldDB" id="A0A5S5D9R2"/>
<dbReference type="GO" id="GO:0022857">
    <property type="term" value="F:transmembrane transporter activity"/>
    <property type="evidence" value="ECO:0007669"/>
    <property type="project" value="InterPro"/>
</dbReference>
<dbReference type="PANTHER" id="PTHR42718">
    <property type="entry name" value="MAJOR FACILITATOR SUPERFAMILY MULTIDRUG TRANSPORTER MFSC"/>
    <property type="match status" value="1"/>
</dbReference>
<dbReference type="InterPro" id="IPR036259">
    <property type="entry name" value="MFS_trans_sf"/>
</dbReference>
<dbReference type="PROSITE" id="PS50850">
    <property type="entry name" value="MFS"/>
    <property type="match status" value="1"/>
</dbReference>
<evidence type="ECO:0000256" key="1">
    <source>
        <dbReference type="ARBA" id="ARBA00004651"/>
    </source>
</evidence>
<keyword evidence="2" id="KW-0813">Transport</keyword>
<gene>
    <name evidence="9" type="ORF">BC792_12037</name>
</gene>
<comment type="caution">
    <text evidence="9">The sequence shown here is derived from an EMBL/GenBank/DDBJ whole genome shotgun (WGS) entry which is preliminary data.</text>
</comment>
<dbReference type="RefSeq" id="WP_148909612.1">
    <property type="nucleotide sequence ID" value="NZ_VNHX01000020.1"/>
</dbReference>
<dbReference type="SUPFAM" id="SSF103473">
    <property type="entry name" value="MFS general substrate transporter"/>
    <property type="match status" value="1"/>
</dbReference>
<dbReference type="PANTHER" id="PTHR42718:SF46">
    <property type="entry name" value="BLR6921 PROTEIN"/>
    <property type="match status" value="1"/>
</dbReference>
<feature type="transmembrane region" description="Helical" evidence="7">
    <location>
        <begin position="137"/>
        <end position="158"/>
    </location>
</feature>
<feature type="transmembrane region" description="Helical" evidence="7">
    <location>
        <begin position="76"/>
        <end position="96"/>
    </location>
</feature>
<reference evidence="9 10" key="1">
    <citation type="submission" date="2019-07" db="EMBL/GenBank/DDBJ databases">
        <title>Genomic Encyclopedia of Archaeal and Bacterial Type Strains, Phase II (KMG-II): from individual species to whole genera.</title>
        <authorList>
            <person name="Goeker M."/>
        </authorList>
    </citation>
    <scope>NUCLEOTIDE SEQUENCE [LARGE SCALE GENOMIC DNA]</scope>
    <source>
        <strain evidence="9 10">DSM 18850</strain>
    </source>
</reference>
<name>A0A5S5D9R2_9SPHI</name>
<sequence length="485" mass="51010">MNKSNSKYLLPLLVIATAQLTIVMDDFISNIALPNIQQGLGISASNLPWVINAYILAFGALLLFGGKLGDIFGRKLILQVGVVVFTIASMSAGLAQNDISLIAARFIQGTGAAMIAPNVLALIAVTFPQGKQRNTALAVYGAMSGLGMIIGLLLGGVLTSAFGWRWVYFITVPIGLGILAGSRKLVDAERQKGKLDLLGAVTGTLGMASLVYAITRAGEYGWTDSATITFFITAMVVLAIFIASQARGKEPMLPLSLFKDRSRSGSYLGMVFLAFAPMGVVYLLTLYMQIVLGFSPLQTGLAWLPFSAGVILATAIISKLVAKFRPRSIVALGMFICSGSMFWLSTVHEHTGYAGHLMPAIFFVAFGFGMSFIPLTLAAVNKVQAHQSGIASALLNASQQIGTALGLAILSSIAVTVSAKQLPDAFSVLHQAHASQNDGLISAANNALINGYSAALIVGAFTLITIGVISFFVINANVQHATGKQ</sequence>
<feature type="domain" description="Major facilitator superfamily (MFS) profile" evidence="8">
    <location>
        <begin position="11"/>
        <end position="477"/>
    </location>
</feature>
<feature type="transmembrane region" description="Helical" evidence="7">
    <location>
        <begin position="195"/>
        <end position="214"/>
    </location>
</feature>
<proteinExistence type="predicted"/>
<organism evidence="9 10">
    <name type="scientific">Sphingobacterium allocomposti</name>
    <dbReference type="NCBI Taxonomy" id="415956"/>
    <lineage>
        <taxon>Bacteria</taxon>
        <taxon>Pseudomonadati</taxon>
        <taxon>Bacteroidota</taxon>
        <taxon>Sphingobacteriia</taxon>
        <taxon>Sphingobacteriales</taxon>
        <taxon>Sphingobacteriaceae</taxon>
        <taxon>Sphingobacterium</taxon>
    </lineage>
</organism>
<dbReference type="Pfam" id="PF07690">
    <property type="entry name" value="MFS_1"/>
    <property type="match status" value="1"/>
</dbReference>
<evidence type="ECO:0000256" key="5">
    <source>
        <dbReference type="ARBA" id="ARBA00022989"/>
    </source>
</evidence>
<keyword evidence="5 7" id="KW-1133">Transmembrane helix</keyword>
<feature type="transmembrane region" description="Helical" evidence="7">
    <location>
        <begin position="102"/>
        <end position="125"/>
    </location>
</feature>
<feature type="transmembrane region" description="Helical" evidence="7">
    <location>
        <begin position="164"/>
        <end position="183"/>
    </location>
</feature>
<evidence type="ECO:0000256" key="7">
    <source>
        <dbReference type="SAM" id="Phobius"/>
    </source>
</evidence>
<feature type="transmembrane region" description="Helical" evidence="7">
    <location>
        <begin position="329"/>
        <end position="348"/>
    </location>
</feature>
<evidence type="ECO:0000256" key="2">
    <source>
        <dbReference type="ARBA" id="ARBA00022448"/>
    </source>
</evidence>
<dbReference type="OrthoDB" id="9793283at2"/>
<feature type="transmembrane region" description="Helical" evidence="7">
    <location>
        <begin position="401"/>
        <end position="419"/>
    </location>
</feature>
<feature type="transmembrane region" description="Helical" evidence="7">
    <location>
        <begin position="302"/>
        <end position="322"/>
    </location>
</feature>
<evidence type="ECO:0000256" key="6">
    <source>
        <dbReference type="ARBA" id="ARBA00023136"/>
    </source>
</evidence>
<evidence type="ECO:0000256" key="3">
    <source>
        <dbReference type="ARBA" id="ARBA00022475"/>
    </source>
</evidence>
<comment type="subcellular location">
    <subcellularLocation>
        <location evidence="1">Cell membrane</location>
        <topology evidence="1">Multi-pass membrane protein</topology>
    </subcellularLocation>
</comment>